<dbReference type="AlphaFoldDB" id="A0A315YY41"/>
<comment type="caution">
    <text evidence="2">The sequence shown here is derived from an EMBL/GenBank/DDBJ whole genome shotgun (WGS) entry which is preliminary data.</text>
</comment>
<evidence type="ECO:0000313" key="3">
    <source>
        <dbReference type="Proteomes" id="UP000245535"/>
    </source>
</evidence>
<evidence type="ECO:0000256" key="1">
    <source>
        <dbReference type="SAM" id="Coils"/>
    </source>
</evidence>
<reference evidence="2 3" key="1">
    <citation type="submission" date="2018-03" db="EMBL/GenBank/DDBJ databases">
        <title>Genomic Encyclopedia of Archaeal and Bacterial Type Strains, Phase II (KMG-II): from individual species to whole genera.</title>
        <authorList>
            <person name="Goeker M."/>
        </authorList>
    </citation>
    <scope>NUCLEOTIDE SEQUENCE [LARGE SCALE GENOMIC DNA]</scope>
    <source>
        <strain evidence="2 3">DSM 28229</strain>
    </source>
</reference>
<keyword evidence="3" id="KW-1185">Reference proteome</keyword>
<sequence>MSDVGICPTCGAKSKISDKGGVITYKAVQDEEAFKKVEQMKKAMLKYKNEVERLEKELKALKEKLT</sequence>
<dbReference type="Proteomes" id="UP000245535">
    <property type="component" value="Unassembled WGS sequence"/>
</dbReference>
<organism evidence="2 3">
    <name type="scientific">Sediminitomix flava</name>
    <dbReference type="NCBI Taxonomy" id="379075"/>
    <lineage>
        <taxon>Bacteria</taxon>
        <taxon>Pseudomonadati</taxon>
        <taxon>Bacteroidota</taxon>
        <taxon>Cytophagia</taxon>
        <taxon>Cytophagales</taxon>
        <taxon>Flammeovirgaceae</taxon>
        <taxon>Sediminitomix</taxon>
    </lineage>
</organism>
<protein>
    <submittedName>
        <fullName evidence="2">Uncharacterized protein</fullName>
    </submittedName>
</protein>
<dbReference type="EMBL" id="QGDO01000010">
    <property type="protein sequence ID" value="PWJ35042.1"/>
    <property type="molecule type" value="Genomic_DNA"/>
</dbReference>
<feature type="coiled-coil region" evidence="1">
    <location>
        <begin position="37"/>
        <end position="64"/>
    </location>
</feature>
<name>A0A315YY41_SEDFL</name>
<accession>A0A315YY41</accession>
<gene>
    <name evidence="2" type="ORF">BC781_11083</name>
</gene>
<proteinExistence type="predicted"/>
<evidence type="ECO:0000313" key="2">
    <source>
        <dbReference type="EMBL" id="PWJ35042.1"/>
    </source>
</evidence>
<keyword evidence="1" id="KW-0175">Coiled coil</keyword>